<dbReference type="InterPro" id="IPR000362">
    <property type="entry name" value="Fumarate_lyase_fam"/>
</dbReference>
<dbReference type="Gene3D" id="1.10.40.30">
    <property type="entry name" value="Fumarase/aspartase (C-terminal domain)"/>
    <property type="match status" value="1"/>
</dbReference>
<gene>
    <name evidence="3" type="ORF">EW139_03850</name>
</gene>
<dbReference type="SMART" id="SM00998">
    <property type="entry name" value="ADSL_C"/>
    <property type="match status" value="1"/>
</dbReference>
<feature type="domain" description="Adenylosuccinate lyase C-terminal" evidence="2">
    <location>
        <begin position="367"/>
        <end position="444"/>
    </location>
</feature>
<dbReference type="InterPro" id="IPR008948">
    <property type="entry name" value="L-Aspartase-like"/>
</dbReference>
<evidence type="ECO:0000313" key="4">
    <source>
        <dbReference type="Proteomes" id="UP000295756"/>
    </source>
</evidence>
<dbReference type="PROSITE" id="PS00163">
    <property type="entry name" value="FUMARATE_LYASES"/>
    <property type="match status" value="1"/>
</dbReference>
<dbReference type="Proteomes" id="UP000295756">
    <property type="component" value="Chromosome"/>
</dbReference>
<keyword evidence="4" id="KW-1185">Reference proteome</keyword>
<evidence type="ECO:0000256" key="1">
    <source>
        <dbReference type="ARBA" id="ARBA00023239"/>
    </source>
</evidence>
<sequence length="448" mass="49607">MTTLNNGSHPIDYAVTGGNFGTADMRDIWSEKNRLKQQFVIEQALAKVEGEANVIPQLAAETIDKIKFEDIDFDNVITVSHAKQHSLLGLIQELQRLAGHNGEYIHYGATTQDIVDTGLVLQIRSSIELITLRLQKIIATLTQLTKKYAQTPYMAHTHGVQAVPITLGFKFARYVDEFKRHLQRLEQSKSDVLTGNFAGAVGSHSALGEQGLVIERRLLDELQLNTPEVAWHTAPDRIVNYTSILTLIGATAGKLGKELFHAAGNEINEITEPFVGQVGSSTMPHKRNPENFEGVWALVEPIFQSQNLLQHSLLSLGERDASSWKMLWLALPEIHNYLDVQLSTLVHILPNIEIHTKKIAENAAILGPLVYAEKLMIDLGKTIGKQTAHEVIYEAAMATLSQPENFLQRVADNSLVTFSEAELEAIVAQQDVTVAIPTIIQNILGEKV</sequence>
<protein>
    <submittedName>
        <fullName evidence="3">Adenylosuccinate lyase family protein</fullName>
    </submittedName>
</protein>
<dbReference type="PANTHER" id="PTHR43172">
    <property type="entry name" value="ADENYLOSUCCINATE LYASE"/>
    <property type="match status" value="1"/>
</dbReference>
<evidence type="ECO:0000259" key="2">
    <source>
        <dbReference type="SMART" id="SM00998"/>
    </source>
</evidence>
<dbReference type="InterPro" id="IPR019468">
    <property type="entry name" value="AdenyloSucc_lyase_C"/>
</dbReference>
<dbReference type="PANTHER" id="PTHR43172:SF1">
    <property type="entry name" value="ADENYLOSUCCINATE LYASE"/>
    <property type="match status" value="1"/>
</dbReference>
<dbReference type="InterPro" id="IPR020557">
    <property type="entry name" value="Fumarate_lyase_CS"/>
</dbReference>
<dbReference type="EMBL" id="CP037939">
    <property type="protein sequence ID" value="QBR47298.1"/>
    <property type="molecule type" value="Genomic_DNA"/>
</dbReference>
<dbReference type="SUPFAM" id="SSF48557">
    <property type="entry name" value="L-aspartase-like"/>
    <property type="match status" value="1"/>
</dbReference>
<dbReference type="PRINTS" id="PR00149">
    <property type="entry name" value="FUMRATELYASE"/>
</dbReference>
<reference evidence="3 4" key="1">
    <citation type="submission" date="2019-03" db="EMBL/GenBank/DDBJ databases">
        <title>Complete Genome Sequence of Leuconostoc kimchii strain NKJ218 Isolated from Homemade Kimchi.</title>
        <authorList>
            <person name="Jung J.Y."/>
            <person name="Jin H.M."/>
            <person name="Jung J.-W."/>
            <person name="Lee S.-Y."/>
            <person name="Ryu B.-G."/>
            <person name="Han S.-S."/>
            <person name="Kang H.K."/>
            <person name="Choi H.W."/>
            <person name="Chung E.J."/>
            <person name="Choi K.-M."/>
        </authorList>
    </citation>
    <scope>NUCLEOTIDE SEQUENCE [LARGE SCALE GENOMIC DNA]</scope>
    <source>
        <strain evidence="3 4">NKJ218</strain>
    </source>
</reference>
<dbReference type="CDD" id="cd01597">
    <property type="entry name" value="pCLME"/>
    <property type="match status" value="1"/>
</dbReference>
<dbReference type="GO" id="GO:0016829">
    <property type="term" value="F:lyase activity"/>
    <property type="evidence" value="ECO:0007669"/>
    <property type="project" value="UniProtKB-KW"/>
</dbReference>
<organism evidence="3 4">
    <name type="scientific">Leuconostoc kimchii</name>
    <dbReference type="NCBI Taxonomy" id="136609"/>
    <lineage>
        <taxon>Bacteria</taxon>
        <taxon>Bacillati</taxon>
        <taxon>Bacillota</taxon>
        <taxon>Bacilli</taxon>
        <taxon>Lactobacillales</taxon>
        <taxon>Lactobacillaceae</taxon>
        <taxon>Leuconostoc</taxon>
    </lineage>
</organism>
<evidence type="ECO:0000313" key="3">
    <source>
        <dbReference type="EMBL" id="QBR47298.1"/>
    </source>
</evidence>
<dbReference type="PRINTS" id="PR00145">
    <property type="entry name" value="ARGSUCLYASE"/>
</dbReference>
<dbReference type="Gene3D" id="1.20.200.10">
    <property type="entry name" value="Fumarase/aspartase (Central domain)"/>
    <property type="match status" value="1"/>
</dbReference>
<dbReference type="InterPro" id="IPR022761">
    <property type="entry name" value="Fumarate_lyase_N"/>
</dbReference>
<proteinExistence type="predicted"/>
<accession>A0ABX5SJS9</accession>
<dbReference type="RefSeq" id="WP_013102584.1">
    <property type="nucleotide sequence ID" value="NZ_CP037939.1"/>
</dbReference>
<dbReference type="Pfam" id="PF10397">
    <property type="entry name" value="ADSL_C"/>
    <property type="match status" value="1"/>
</dbReference>
<dbReference type="Pfam" id="PF00206">
    <property type="entry name" value="Lyase_1"/>
    <property type="match status" value="1"/>
</dbReference>
<keyword evidence="1 3" id="KW-0456">Lyase</keyword>
<name>A0ABX5SJS9_9LACO</name>